<dbReference type="KEGG" id="abas:ACPOL_4343"/>
<protein>
    <submittedName>
        <fullName evidence="1">Uncharacterized protein</fullName>
    </submittedName>
</protein>
<accession>A0A2Z5G3D0</accession>
<evidence type="ECO:0000313" key="2">
    <source>
        <dbReference type="Proteomes" id="UP000253606"/>
    </source>
</evidence>
<name>A0A2Z5G3D0_9BACT</name>
<keyword evidence="2" id="KW-1185">Reference proteome</keyword>
<sequence>MSFQTRELNAADDWLSLRSLILAKLPGAAFEARFLFAQLTTQTAGAAPARQTAAR</sequence>
<organism evidence="1 2">
    <name type="scientific">Acidisarcina polymorpha</name>
    <dbReference type="NCBI Taxonomy" id="2211140"/>
    <lineage>
        <taxon>Bacteria</taxon>
        <taxon>Pseudomonadati</taxon>
        <taxon>Acidobacteriota</taxon>
        <taxon>Terriglobia</taxon>
        <taxon>Terriglobales</taxon>
        <taxon>Acidobacteriaceae</taxon>
        <taxon>Acidisarcina</taxon>
    </lineage>
</organism>
<evidence type="ECO:0000313" key="1">
    <source>
        <dbReference type="EMBL" id="AXC13618.1"/>
    </source>
</evidence>
<proteinExistence type="predicted"/>
<gene>
    <name evidence="1" type="ORF">ACPOL_4343</name>
</gene>
<dbReference type="AlphaFoldDB" id="A0A2Z5G3D0"/>
<dbReference type="Proteomes" id="UP000253606">
    <property type="component" value="Chromosome"/>
</dbReference>
<dbReference type="EMBL" id="CP030840">
    <property type="protein sequence ID" value="AXC13618.1"/>
    <property type="molecule type" value="Genomic_DNA"/>
</dbReference>
<reference evidence="1 2" key="1">
    <citation type="journal article" date="2018" name="Front. Microbiol.">
        <title>Hydrolytic Capabilities as a Key to Environmental Success: Chitinolytic and Cellulolytic Acidobacteria From Acidic Sub-arctic Soils and Boreal Peatlands.</title>
        <authorList>
            <person name="Belova S.E."/>
            <person name="Ravin N.V."/>
            <person name="Pankratov T.A."/>
            <person name="Rakitin A.L."/>
            <person name="Ivanova A.A."/>
            <person name="Beletsky A.V."/>
            <person name="Mardanov A.V."/>
            <person name="Sinninghe Damste J.S."/>
            <person name="Dedysh S.N."/>
        </authorList>
    </citation>
    <scope>NUCLEOTIDE SEQUENCE [LARGE SCALE GENOMIC DNA]</scope>
    <source>
        <strain evidence="1 2">SBC82</strain>
    </source>
</reference>